<dbReference type="Proteomes" id="UP000317078">
    <property type="component" value="Unassembled WGS sequence"/>
</dbReference>
<dbReference type="NCBIfam" id="TIGR01539">
    <property type="entry name" value="portal_lambda"/>
    <property type="match status" value="1"/>
</dbReference>
<dbReference type="GO" id="GO:0005198">
    <property type="term" value="F:structural molecule activity"/>
    <property type="evidence" value="ECO:0007669"/>
    <property type="project" value="InterPro"/>
</dbReference>
<sequence length="530" mass="58107">MNWLDRVVSAVSPQRGLERVRARALTERVVRAYAAGQPAPRGKDWMASARGPNAEVGPALRYLRRRSREVIRDGSYGARAVQIRVAHEIGYGISPRSKTGDLELDAKVLALWERWGTKADLHGRLDIYGLQALAARTRVEAGEALIRMVRMPPNRARQDGLAVPLQLEIIEPDLLDDVAPIFAPATPEPGRVVDGVVFDAQGRRTGYRLLRQHPGETGFAYYTAVGPRFDTVPVAEMIHLVRAHAQRPGQVRGVPDAATILLRLRRLEEFEEATLEQAKVQALLGVFTTTANPMEMDIGSEAPPTDVADRAIPADLWPGMVANLPIGSDVKFLQPSGPGPFEPFALHELMAIASGFRVTYDQLTGDLRQANYSSLRAGKIEFRKDVEQDQWLMHIPMMCQPIWEAFIQAAILFGALPERAGGYPVEWAPPRAEMVDPTREIPALVASVRSGLETWQQAVTSMGYDPRRQAEEIAAANKLHDDLGIILDSDPRRITNSGGAQSPQQNAAVEIAATGAAIPRPGEIPSDAQD</sequence>
<protein>
    <submittedName>
        <fullName evidence="1">Phage portal protein</fullName>
    </submittedName>
</protein>
<dbReference type="Pfam" id="PF05136">
    <property type="entry name" value="Phage_portal_2"/>
    <property type="match status" value="1"/>
</dbReference>
<reference evidence="1 2" key="1">
    <citation type="journal article" date="2019" name="Environ. Microbiol.">
        <title>Species interactions and distinct microbial communities in high Arctic permafrost affected cryosols are associated with the CH4 and CO2 gas fluxes.</title>
        <authorList>
            <person name="Altshuler I."/>
            <person name="Hamel J."/>
            <person name="Turney S."/>
            <person name="Magnuson E."/>
            <person name="Levesque R."/>
            <person name="Greer C."/>
            <person name="Whyte L.G."/>
        </authorList>
    </citation>
    <scope>NUCLEOTIDE SEQUENCE [LARGE SCALE GENOMIC DNA]</scope>
    <source>
        <strain evidence="1 2">S9.3B</strain>
    </source>
</reference>
<dbReference type="OrthoDB" id="9770450at2"/>
<dbReference type="AlphaFoldDB" id="A0A502FVH6"/>
<proteinExistence type="predicted"/>
<keyword evidence="2" id="KW-1185">Reference proteome</keyword>
<dbReference type="RefSeq" id="WP_140884965.1">
    <property type="nucleotide sequence ID" value="NZ_RCZP01000018.1"/>
</dbReference>
<dbReference type="EMBL" id="RCZP01000018">
    <property type="protein sequence ID" value="TPG53262.1"/>
    <property type="molecule type" value="Genomic_DNA"/>
</dbReference>
<gene>
    <name evidence="1" type="ORF">EAH89_17240</name>
</gene>
<evidence type="ECO:0000313" key="2">
    <source>
        <dbReference type="Proteomes" id="UP000317078"/>
    </source>
</evidence>
<accession>A0A502FVH6</accession>
<organism evidence="1 2">
    <name type="scientific">Muricoccus nepalensis</name>
    <dbReference type="NCBI Taxonomy" id="1854500"/>
    <lineage>
        <taxon>Bacteria</taxon>
        <taxon>Pseudomonadati</taxon>
        <taxon>Pseudomonadota</taxon>
        <taxon>Alphaproteobacteria</taxon>
        <taxon>Acetobacterales</taxon>
        <taxon>Roseomonadaceae</taxon>
        <taxon>Muricoccus</taxon>
    </lineage>
</organism>
<dbReference type="InterPro" id="IPR006429">
    <property type="entry name" value="Phage_lambda_portal"/>
</dbReference>
<evidence type="ECO:0000313" key="1">
    <source>
        <dbReference type="EMBL" id="TPG53262.1"/>
    </source>
</evidence>
<name>A0A502FVH6_9PROT</name>
<comment type="caution">
    <text evidence="1">The sequence shown here is derived from an EMBL/GenBank/DDBJ whole genome shotgun (WGS) entry which is preliminary data.</text>
</comment>
<dbReference type="GO" id="GO:0019068">
    <property type="term" value="P:virion assembly"/>
    <property type="evidence" value="ECO:0007669"/>
    <property type="project" value="InterPro"/>
</dbReference>